<dbReference type="Ensembl" id="ENSGMOT00000064564.1">
    <property type="protein sequence ID" value="ENSGMOP00000031219.1"/>
    <property type="gene ID" value="ENSGMOG00000006665.2"/>
</dbReference>
<evidence type="ECO:0000256" key="1">
    <source>
        <dbReference type="ARBA" id="ARBA00009646"/>
    </source>
</evidence>
<dbReference type="Pfam" id="PF00030">
    <property type="entry name" value="Crystall"/>
    <property type="match status" value="5"/>
</dbReference>
<feature type="domain" description="Beta/gamma crystallin 'Greek key'" evidence="3">
    <location>
        <begin position="39"/>
        <end position="91"/>
    </location>
</feature>
<name>A0A8C5FEQ8_GADMO</name>
<proteinExistence type="inferred from homology"/>
<evidence type="ECO:0000259" key="3">
    <source>
        <dbReference type="PROSITE" id="PS50915"/>
    </source>
</evidence>
<dbReference type="SMART" id="SM00247">
    <property type="entry name" value="XTALbg"/>
    <property type="match status" value="5"/>
</dbReference>
<dbReference type="GO" id="GO:0002088">
    <property type="term" value="P:lens development in camera-type eye"/>
    <property type="evidence" value="ECO:0007669"/>
    <property type="project" value="TreeGrafter"/>
</dbReference>
<dbReference type="GeneTree" id="ENSGT00940000155695"/>
<keyword evidence="2" id="KW-0677">Repeat</keyword>
<evidence type="ECO:0000313" key="5">
    <source>
        <dbReference type="Proteomes" id="UP000694546"/>
    </source>
</evidence>
<feature type="domain" description="Beta/gamma crystallin 'Greek key'" evidence="3">
    <location>
        <begin position="234"/>
        <end position="276"/>
    </location>
</feature>
<dbReference type="SUPFAM" id="SSF50370">
    <property type="entry name" value="Ricin B-like lectins"/>
    <property type="match status" value="1"/>
</dbReference>
<dbReference type="SUPFAM" id="SSF49695">
    <property type="entry name" value="gamma-Crystallin-like"/>
    <property type="match status" value="3"/>
</dbReference>
<dbReference type="PROSITE" id="PS50915">
    <property type="entry name" value="CRYSTALLIN_BETA_GAMMA"/>
    <property type="match status" value="7"/>
</dbReference>
<accession>A0A8C5FEQ8</accession>
<dbReference type="AlphaFoldDB" id="A0A8C5FEQ8"/>
<dbReference type="PANTHER" id="PTHR11818">
    <property type="entry name" value="BETA/GAMMA CRYSTALLIN"/>
    <property type="match status" value="1"/>
</dbReference>
<dbReference type="GO" id="GO:0005212">
    <property type="term" value="F:structural constituent of eye lens"/>
    <property type="evidence" value="ECO:0007669"/>
    <property type="project" value="TreeGrafter"/>
</dbReference>
<reference evidence="4" key="2">
    <citation type="submission" date="2025-09" db="UniProtKB">
        <authorList>
            <consortium name="Ensembl"/>
        </authorList>
    </citation>
    <scope>IDENTIFICATION</scope>
</reference>
<dbReference type="InterPro" id="IPR035992">
    <property type="entry name" value="Ricin_B-like_lectins"/>
</dbReference>
<protein>
    <recommendedName>
        <fullName evidence="3">Beta/gamma crystallin 'Greek key' domain-containing protein</fullName>
    </recommendedName>
</protein>
<dbReference type="InterPro" id="IPR011024">
    <property type="entry name" value="G_crystallin-like"/>
</dbReference>
<dbReference type="GO" id="GO:0007601">
    <property type="term" value="P:visual perception"/>
    <property type="evidence" value="ECO:0007669"/>
    <property type="project" value="TreeGrafter"/>
</dbReference>
<evidence type="ECO:0000313" key="4">
    <source>
        <dbReference type="Ensembl" id="ENSGMOP00000031219.1"/>
    </source>
</evidence>
<dbReference type="Gene3D" id="2.80.10.50">
    <property type="match status" value="1"/>
</dbReference>
<organism evidence="4 5">
    <name type="scientific">Gadus morhua</name>
    <name type="common">Atlantic cod</name>
    <dbReference type="NCBI Taxonomy" id="8049"/>
    <lineage>
        <taxon>Eukaryota</taxon>
        <taxon>Metazoa</taxon>
        <taxon>Chordata</taxon>
        <taxon>Craniata</taxon>
        <taxon>Vertebrata</taxon>
        <taxon>Euteleostomi</taxon>
        <taxon>Actinopterygii</taxon>
        <taxon>Neopterygii</taxon>
        <taxon>Teleostei</taxon>
        <taxon>Neoteleostei</taxon>
        <taxon>Acanthomorphata</taxon>
        <taxon>Zeiogadaria</taxon>
        <taxon>Gadariae</taxon>
        <taxon>Gadiformes</taxon>
        <taxon>Gadoidei</taxon>
        <taxon>Gadidae</taxon>
        <taxon>Gadus</taxon>
    </lineage>
</organism>
<dbReference type="InterPro" id="IPR050252">
    <property type="entry name" value="Beta/Gamma-Crystallin"/>
</dbReference>
<dbReference type="PANTHER" id="PTHR11818:SF2">
    <property type="entry name" value="BETA_GAMMA CRYSTALLIN DOMAIN-CONTAINING PROTEIN 1"/>
    <property type="match status" value="1"/>
</dbReference>
<feature type="domain" description="Beta/gamma crystallin 'Greek key'" evidence="3">
    <location>
        <begin position="138"/>
        <end position="180"/>
    </location>
</feature>
<keyword evidence="5" id="KW-1185">Reference proteome</keyword>
<dbReference type="OMA" id="PHLKMFR"/>
<reference evidence="4" key="1">
    <citation type="submission" date="2025-08" db="UniProtKB">
        <authorList>
            <consortium name="Ensembl"/>
        </authorList>
    </citation>
    <scope>IDENTIFICATION</scope>
</reference>
<comment type="similarity">
    <text evidence="1">Belongs to the beta/gamma-crystallin family.</text>
</comment>
<dbReference type="PROSITE" id="PS50231">
    <property type="entry name" value="RICIN_B_LECTIN"/>
    <property type="match status" value="1"/>
</dbReference>
<dbReference type="Proteomes" id="UP000694546">
    <property type="component" value="Chromosome 21"/>
</dbReference>
<feature type="domain" description="Beta/gamma crystallin 'Greek key'" evidence="3">
    <location>
        <begin position="180"/>
        <end position="233"/>
    </location>
</feature>
<dbReference type="Gene3D" id="2.60.20.10">
    <property type="entry name" value="Crystallins"/>
    <property type="match status" value="5"/>
</dbReference>
<sequence>MVLFEKAPFGGQAYEVFRDLEDATALQLSPVISVRVVRGCWILYESPGFRGRCVALEEGGLDLSNVWAPPDTGATPRKDPAMLIGSIRLAVCDYVLPHIDLFTDPEGHGRVTPYHDDTVEMGTFGIAQSTASIKVHSGVWLVFSDPGYQGMLAVLETGEYPFPESWGFPSPFIGSLRPLKMAVLYESPGFEGPSVEIESDLFCFEREEEEGGEEDKALTSTKLTSVGSLKIIGGLWVGYSQPGFEGRQHVLEEGEYLDWGDWGGGSEHFLSLRPVQADFISPHLKMFTDEDFGAHGAHIDLTVPVPSMELTGYGLRTKSVHVVDGVWVVFEEPDFCGEAYVLEKGLYGSPEDWGAMQPLVASVMPIVLVNQTSHKSHFRLIIICLEDFQGSEAVLEDSAEALQPGFSVASCRVLAGRSFARFRGNEAYTHTHTYTLVLCGTCSVAEVSPSLSCLTQEFSLPSVTLFERAGLRGKRAMLTAGSVNLQLAGAFSRVQSVLVEGGMWVLYKEISYRGDQILLRPGEVPDWRGYSSWHNIGSLRPLVQKQVYIRLRNRGSGLLMGVTGELEDLKLMRVQETEETGGVEQVWVYQDGHLRCKLLEECCLSPSGTMTMAGSRLGLSPEPEGLQHLWSISPDGKIHHVGPAGLLLDVKGEARTPPGACGHTL</sequence>
<feature type="domain" description="Beta/gamma crystallin 'Greek key'" evidence="3">
    <location>
        <begin position="1"/>
        <end position="38"/>
    </location>
</feature>
<feature type="domain" description="Beta/gamma crystallin 'Greek key'" evidence="3">
    <location>
        <begin position="502"/>
        <end position="543"/>
    </location>
</feature>
<evidence type="ECO:0000256" key="2">
    <source>
        <dbReference type="ARBA" id="ARBA00022737"/>
    </source>
</evidence>
<feature type="domain" description="Beta/gamma crystallin 'Greek key'" evidence="3">
    <location>
        <begin position="325"/>
        <end position="367"/>
    </location>
</feature>
<dbReference type="InterPro" id="IPR001064">
    <property type="entry name" value="Beta/gamma_crystallin"/>
</dbReference>